<name>A0AAW1U0U8_9CUCU</name>
<evidence type="ECO:0000313" key="1">
    <source>
        <dbReference type="EMBL" id="KAK9874573.1"/>
    </source>
</evidence>
<proteinExistence type="predicted"/>
<sequence>MMLIRRSRSQARVEAELLDQSVRFFRSLGGSVTLNFAWCTFAATSAFDLRRCFASRKRDVLAISPSQFPSVVLYLFVGQEVFDAAGTWSSTFTSSDW</sequence>
<dbReference type="EMBL" id="JARQZJ010000032">
    <property type="protein sequence ID" value="KAK9874573.1"/>
    <property type="molecule type" value="Genomic_DNA"/>
</dbReference>
<reference evidence="1 2" key="1">
    <citation type="submission" date="2023-03" db="EMBL/GenBank/DDBJ databases">
        <title>Genome insight into feeding habits of ladybird beetles.</title>
        <authorList>
            <person name="Li H.-S."/>
            <person name="Huang Y.-H."/>
            <person name="Pang H."/>
        </authorList>
    </citation>
    <scope>NUCLEOTIDE SEQUENCE [LARGE SCALE GENOMIC DNA]</scope>
    <source>
        <strain evidence="1">SYSU_2023b</strain>
        <tissue evidence="1">Whole body</tissue>
    </source>
</reference>
<accession>A0AAW1U0U8</accession>
<keyword evidence="2" id="KW-1185">Reference proteome</keyword>
<dbReference type="Proteomes" id="UP001431783">
    <property type="component" value="Unassembled WGS sequence"/>
</dbReference>
<evidence type="ECO:0000313" key="2">
    <source>
        <dbReference type="Proteomes" id="UP001431783"/>
    </source>
</evidence>
<protein>
    <submittedName>
        <fullName evidence="1">Uncharacterized protein</fullName>
    </submittedName>
</protein>
<comment type="caution">
    <text evidence="1">The sequence shown here is derived from an EMBL/GenBank/DDBJ whole genome shotgun (WGS) entry which is preliminary data.</text>
</comment>
<organism evidence="1 2">
    <name type="scientific">Henosepilachna vigintioctopunctata</name>
    <dbReference type="NCBI Taxonomy" id="420089"/>
    <lineage>
        <taxon>Eukaryota</taxon>
        <taxon>Metazoa</taxon>
        <taxon>Ecdysozoa</taxon>
        <taxon>Arthropoda</taxon>
        <taxon>Hexapoda</taxon>
        <taxon>Insecta</taxon>
        <taxon>Pterygota</taxon>
        <taxon>Neoptera</taxon>
        <taxon>Endopterygota</taxon>
        <taxon>Coleoptera</taxon>
        <taxon>Polyphaga</taxon>
        <taxon>Cucujiformia</taxon>
        <taxon>Coccinelloidea</taxon>
        <taxon>Coccinellidae</taxon>
        <taxon>Epilachninae</taxon>
        <taxon>Epilachnini</taxon>
        <taxon>Henosepilachna</taxon>
    </lineage>
</organism>
<gene>
    <name evidence="1" type="ORF">WA026_005406</name>
</gene>
<dbReference type="AlphaFoldDB" id="A0AAW1U0U8"/>